<dbReference type="Proteomes" id="UP001254813">
    <property type="component" value="Unassembled WGS sequence"/>
</dbReference>
<dbReference type="InterPro" id="IPR031803">
    <property type="entry name" value="BAT_GAF/HTH-assoc"/>
</dbReference>
<gene>
    <name evidence="5" type="ORF">NDI79_06195</name>
</gene>
<evidence type="ECO:0000256" key="1">
    <source>
        <dbReference type="ARBA" id="ARBA00023015"/>
    </source>
</evidence>
<dbReference type="Pfam" id="PF04967">
    <property type="entry name" value="HTH_10"/>
    <property type="match status" value="1"/>
</dbReference>
<evidence type="ECO:0000256" key="2">
    <source>
        <dbReference type="ARBA" id="ARBA00023163"/>
    </source>
</evidence>
<name>A0ABU2FZ00_9EURY</name>
<dbReference type="EMBL" id="JAMQOQ010000001">
    <property type="protein sequence ID" value="MDS0293761.1"/>
    <property type="molecule type" value="Genomic_DNA"/>
</dbReference>
<comment type="caution">
    <text evidence="5">The sequence shown here is derived from an EMBL/GenBank/DDBJ whole genome shotgun (WGS) entry which is preliminary data.</text>
</comment>
<feature type="domain" description="Bacterioopsin transcriptional activator GAF and HTH associated" evidence="4">
    <location>
        <begin position="5"/>
        <end position="127"/>
    </location>
</feature>
<dbReference type="RefSeq" id="WP_310927575.1">
    <property type="nucleotide sequence ID" value="NZ_JAMQOQ010000001.1"/>
</dbReference>
<organism evidence="5 6">
    <name type="scientific">Halogeometricum luteum</name>
    <dbReference type="NCBI Taxonomy" id="2950537"/>
    <lineage>
        <taxon>Archaea</taxon>
        <taxon>Methanobacteriati</taxon>
        <taxon>Methanobacteriota</taxon>
        <taxon>Stenosarchaea group</taxon>
        <taxon>Halobacteria</taxon>
        <taxon>Halobacteriales</taxon>
        <taxon>Haloferacaceae</taxon>
        <taxon>Halogeometricum</taxon>
    </lineage>
</organism>
<keyword evidence="1" id="KW-0805">Transcription regulation</keyword>
<protein>
    <submittedName>
        <fullName evidence="5">Helix-turn-helix domain-containing protein</fullName>
    </submittedName>
</protein>
<dbReference type="InterPro" id="IPR007050">
    <property type="entry name" value="HTH_bacterioopsin"/>
</dbReference>
<accession>A0ABU2FZ00</accession>
<evidence type="ECO:0000259" key="4">
    <source>
        <dbReference type="Pfam" id="PF15915"/>
    </source>
</evidence>
<evidence type="ECO:0000313" key="6">
    <source>
        <dbReference type="Proteomes" id="UP001254813"/>
    </source>
</evidence>
<keyword evidence="2" id="KW-0804">Transcription</keyword>
<dbReference type="PANTHER" id="PTHR34236">
    <property type="entry name" value="DIMETHYL SULFOXIDE REDUCTASE TRANSCRIPTIONAL ACTIVATOR"/>
    <property type="match status" value="1"/>
</dbReference>
<feature type="domain" description="HTH bat-type" evidence="3">
    <location>
        <begin position="155"/>
        <end position="206"/>
    </location>
</feature>
<evidence type="ECO:0000259" key="3">
    <source>
        <dbReference type="Pfam" id="PF04967"/>
    </source>
</evidence>
<dbReference type="Pfam" id="PF15915">
    <property type="entry name" value="BAT"/>
    <property type="match status" value="1"/>
</dbReference>
<sequence length="212" mass="23523">MTAVLDFTIPSDAFAVGAALDVESATQIELARFVPVGERLVPYFWAETSDAEAVQSEVRASPHVAVVERLDGSIGRPLFRVSWEDDADGFLDTLRRRDIVIQRGTGSDGTWLFRLISDGRDTFSEFHLACREGGYPLDIKRLSDSTDRDSALYGLTGKQRVALLHAFERGYYDMEQNVKLGDICEDLDISQQAFGARLKRGMDALIENTLAA</sequence>
<dbReference type="PANTHER" id="PTHR34236:SF1">
    <property type="entry name" value="DIMETHYL SULFOXIDE REDUCTASE TRANSCRIPTIONAL ACTIVATOR"/>
    <property type="match status" value="1"/>
</dbReference>
<evidence type="ECO:0000313" key="5">
    <source>
        <dbReference type="EMBL" id="MDS0293761.1"/>
    </source>
</evidence>
<reference evidence="5 6" key="1">
    <citation type="submission" date="2022-06" db="EMBL/GenBank/DDBJ databases">
        <title>Halogeometricum sp. a new haloarchaeum isolate from saline soil.</title>
        <authorList>
            <person name="Strakova D."/>
            <person name="Galisteo C."/>
            <person name="Sanchez-Porro C."/>
            <person name="Ventosa A."/>
        </authorList>
    </citation>
    <scope>NUCLEOTIDE SEQUENCE [LARGE SCALE GENOMIC DNA]</scope>
    <source>
        <strain evidence="6">S3BR25-2</strain>
    </source>
</reference>
<keyword evidence="6" id="KW-1185">Reference proteome</keyword>
<proteinExistence type="predicted"/>